<gene>
    <name evidence="1" type="ORF">Tci_889589</name>
</gene>
<proteinExistence type="predicted"/>
<dbReference type="AlphaFoldDB" id="A0A699U5M3"/>
<comment type="caution">
    <text evidence="1">The sequence shown here is derived from an EMBL/GenBank/DDBJ whole genome shotgun (WGS) entry which is preliminary data.</text>
</comment>
<accession>A0A699U5M3</accession>
<dbReference type="EMBL" id="BKCJ011301571">
    <property type="protein sequence ID" value="GFD17620.1"/>
    <property type="molecule type" value="Genomic_DNA"/>
</dbReference>
<sequence length="70" mass="8483">MTHNLVIRHRVEDFQLSIESYQKQLNLTKPGWDAKGFEFKHEYTIIESPRAIVFPVDNNERKIMRFNEIY</sequence>
<organism evidence="1">
    <name type="scientific">Tanacetum cinerariifolium</name>
    <name type="common">Dalmatian daisy</name>
    <name type="synonym">Chrysanthemum cinerariifolium</name>
    <dbReference type="NCBI Taxonomy" id="118510"/>
    <lineage>
        <taxon>Eukaryota</taxon>
        <taxon>Viridiplantae</taxon>
        <taxon>Streptophyta</taxon>
        <taxon>Embryophyta</taxon>
        <taxon>Tracheophyta</taxon>
        <taxon>Spermatophyta</taxon>
        <taxon>Magnoliopsida</taxon>
        <taxon>eudicotyledons</taxon>
        <taxon>Gunneridae</taxon>
        <taxon>Pentapetalae</taxon>
        <taxon>asterids</taxon>
        <taxon>campanulids</taxon>
        <taxon>Asterales</taxon>
        <taxon>Asteraceae</taxon>
        <taxon>Asteroideae</taxon>
        <taxon>Anthemideae</taxon>
        <taxon>Anthemidinae</taxon>
        <taxon>Tanacetum</taxon>
    </lineage>
</organism>
<name>A0A699U5M3_TANCI</name>
<reference evidence="1" key="1">
    <citation type="journal article" date="2019" name="Sci. Rep.">
        <title>Draft genome of Tanacetum cinerariifolium, the natural source of mosquito coil.</title>
        <authorList>
            <person name="Yamashiro T."/>
            <person name="Shiraishi A."/>
            <person name="Satake H."/>
            <person name="Nakayama K."/>
        </authorList>
    </citation>
    <scope>NUCLEOTIDE SEQUENCE</scope>
</reference>
<evidence type="ECO:0000313" key="1">
    <source>
        <dbReference type="EMBL" id="GFD17620.1"/>
    </source>
</evidence>
<protein>
    <submittedName>
        <fullName evidence="1">Uncharacterized protein</fullName>
    </submittedName>
</protein>